<name>A0AA88X1Y1_9ASTE</name>
<evidence type="ECO:0000256" key="2">
    <source>
        <dbReference type="ARBA" id="ARBA00022771"/>
    </source>
</evidence>
<keyword evidence="5" id="KW-0472">Membrane</keyword>
<evidence type="ECO:0000313" key="8">
    <source>
        <dbReference type="Proteomes" id="UP001188597"/>
    </source>
</evidence>
<feature type="domain" description="GRF-type" evidence="6">
    <location>
        <begin position="8"/>
        <end position="49"/>
    </location>
</feature>
<dbReference type="Pfam" id="PF06839">
    <property type="entry name" value="Zn_ribbon_GRF"/>
    <property type="match status" value="1"/>
</dbReference>
<evidence type="ECO:0000313" key="7">
    <source>
        <dbReference type="EMBL" id="KAK3030890.1"/>
    </source>
</evidence>
<feature type="transmembrane region" description="Helical" evidence="5">
    <location>
        <begin position="78"/>
        <end position="97"/>
    </location>
</feature>
<evidence type="ECO:0000256" key="4">
    <source>
        <dbReference type="PROSITE-ProRule" id="PRU01343"/>
    </source>
</evidence>
<evidence type="ECO:0000256" key="5">
    <source>
        <dbReference type="SAM" id="Phobius"/>
    </source>
</evidence>
<keyword evidence="5" id="KW-0812">Transmembrane</keyword>
<keyword evidence="5" id="KW-1133">Transmembrane helix</keyword>
<accession>A0AA88X1Y1</accession>
<dbReference type="PANTHER" id="PTHR33248">
    <property type="entry name" value="ZINC ION-BINDING PROTEIN"/>
    <property type="match status" value="1"/>
</dbReference>
<keyword evidence="1" id="KW-0479">Metal-binding</keyword>
<dbReference type="GO" id="GO:0008270">
    <property type="term" value="F:zinc ion binding"/>
    <property type="evidence" value="ECO:0007669"/>
    <property type="project" value="UniProtKB-KW"/>
</dbReference>
<keyword evidence="2 4" id="KW-0863">Zinc-finger</keyword>
<evidence type="ECO:0000256" key="3">
    <source>
        <dbReference type="ARBA" id="ARBA00022833"/>
    </source>
</evidence>
<dbReference type="Proteomes" id="UP001188597">
    <property type="component" value="Unassembled WGS sequence"/>
</dbReference>
<keyword evidence="3" id="KW-0862">Zinc</keyword>
<organism evidence="7 8">
    <name type="scientific">Escallonia herrerae</name>
    <dbReference type="NCBI Taxonomy" id="1293975"/>
    <lineage>
        <taxon>Eukaryota</taxon>
        <taxon>Viridiplantae</taxon>
        <taxon>Streptophyta</taxon>
        <taxon>Embryophyta</taxon>
        <taxon>Tracheophyta</taxon>
        <taxon>Spermatophyta</taxon>
        <taxon>Magnoliopsida</taxon>
        <taxon>eudicotyledons</taxon>
        <taxon>Gunneridae</taxon>
        <taxon>Pentapetalae</taxon>
        <taxon>asterids</taxon>
        <taxon>campanulids</taxon>
        <taxon>Escalloniales</taxon>
        <taxon>Escalloniaceae</taxon>
        <taxon>Escallonia</taxon>
    </lineage>
</organism>
<evidence type="ECO:0000256" key="1">
    <source>
        <dbReference type="ARBA" id="ARBA00022723"/>
    </source>
</evidence>
<keyword evidence="8" id="KW-1185">Reference proteome</keyword>
<protein>
    <recommendedName>
        <fullName evidence="6">GRF-type domain-containing protein</fullName>
    </recommendedName>
</protein>
<gene>
    <name evidence="7" type="ORF">RJ639_037240</name>
</gene>
<dbReference type="AlphaFoldDB" id="A0AA88X1Y1"/>
<dbReference type="PROSITE" id="PS51999">
    <property type="entry name" value="ZF_GRF"/>
    <property type="match status" value="1"/>
</dbReference>
<proteinExistence type="predicted"/>
<sequence>MESNEVYCYCGRRTKSATSWTAKNSGRRFWVCLKPKGKDCGFFGWHDPEMCARSKEVIPGLLCKLNSLEKKQKVERRAFIFVILVSSFVYWIVYANLGTTTRKGNLEVL</sequence>
<comment type="caution">
    <text evidence="7">The sequence shown here is derived from an EMBL/GenBank/DDBJ whole genome shotgun (WGS) entry which is preliminary data.</text>
</comment>
<reference evidence="7" key="1">
    <citation type="submission" date="2022-12" db="EMBL/GenBank/DDBJ databases">
        <title>Draft genome assemblies for two species of Escallonia (Escalloniales).</title>
        <authorList>
            <person name="Chanderbali A."/>
            <person name="Dervinis C."/>
            <person name="Anghel I."/>
            <person name="Soltis D."/>
            <person name="Soltis P."/>
            <person name="Zapata F."/>
        </authorList>
    </citation>
    <scope>NUCLEOTIDE SEQUENCE</scope>
    <source>
        <strain evidence="7">UCBG64.0493</strain>
        <tissue evidence="7">Leaf</tissue>
    </source>
</reference>
<evidence type="ECO:0000259" key="6">
    <source>
        <dbReference type="PROSITE" id="PS51999"/>
    </source>
</evidence>
<dbReference type="EMBL" id="JAVXUP010000324">
    <property type="protein sequence ID" value="KAK3030890.1"/>
    <property type="molecule type" value="Genomic_DNA"/>
</dbReference>
<dbReference type="InterPro" id="IPR010666">
    <property type="entry name" value="Znf_GRF"/>
</dbReference>